<dbReference type="Pfam" id="PF13649">
    <property type="entry name" value="Methyltransf_25"/>
    <property type="match status" value="1"/>
</dbReference>
<organism evidence="2 3">
    <name type="scientific">Aeromicrobium ginsengisoli</name>
    <dbReference type="NCBI Taxonomy" id="363867"/>
    <lineage>
        <taxon>Bacteria</taxon>
        <taxon>Bacillati</taxon>
        <taxon>Actinomycetota</taxon>
        <taxon>Actinomycetes</taxon>
        <taxon>Propionibacteriales</taxon>
        <taxon>Nocardioidaceae</taxon>
        <taxon>Aeromicrobium</taxon>
    </lineage>
</organism>
<dbReference type="OrthoDB" id="3818442at2"/>
<dbReference type="CDD" id="cd02440">
    <property type="entry name" value="AdoMet_MTases"/>
    <property type="match status" value="1"/>
</dbReference>
<dbReference type="GO" id="GO:0032259">
    <property type="term" value="P:methylation"/>
    <property type="evidence" value="ECO:0007669"/>
    <property type="project" value="UniProtKB-KW"/>
</dbReference>
<keyword evidence="2" id="KW-0808">Transferase</keyword>
<keyword evidence="2" id="KW-0489">Methyltransferase</keyword>
<sequence>MTASDWSSVAASWEAHSAGIEETSATVTRALLAAAAIAPGENVLELSAGTGHLGAHLADLVGPEGSLVASDVAPAFVRVLEQRLTDVPNASVATIDAAAIAGPPAAYDVVVCRMGLMFVPEPVEALREIRRVLRPGGRLAAAVWGTPDNNPWMVSVGFATMMTGLLNGPMPTEPGGPFSLGDPDQLEKLAREAGFGDVSVEVVSYSRRYASADELFDMVRVLAPPIAAALKSASPQQLASARTTAADFIAQYRRDDGSYDLPASALVLLAS</sequence>
<evidence type="ECO:0000313" key="2">
    <source>
        <dbReference type="EMBL" id="KAA1399430.1"/>
    </source>
</evidence>
<dbReference type="RefSeq" id="WP_149687573.1">
    <property type="nucleotide sequence ID" value="NZ_SDPQ02000001.1"/>
</dbReference>
<keyword evidence="3" id="KW-1185">Reference proteome</keyword>
<dbReference type="AlphaFoldDB" id="A0A5M4FH68"/>
<dbReference type="PANTHER" id="PTHR42912">
    <property type="entry name" value="METHYLTRANSFERASE"/>
    <property type="match status" value="1"/>
</dbReference>
<dbReference type="InterPro" id="IPR029063">
    <property type="entry name" value="SAM-dependent_MTases_sf"/>
</dbReference>
<dbReference type="InterPro" id="IPR050508">
    <property type="entry name" value="Methyltransf_Superfamily"/>
</dbReference>
<dbReference type="GO" id="GO:0008168">
    <property type="term" value="F:methyltransferase activity"/>
    <property type="evidence" value="ECO:0007669"/>
    <property type="project" value="UniProtKB-KW"/>
</dbReference>
<accession>A0A5M4FH68</accession>
<gene>
    <name evidence="2" type="ORF">ESP70_001250</name>
</gene>
<dbReference type="SUPFAM" id="SSF53335">
    <property type="entry name" value="S-adenosyl-L-methionine-dependent methyltransferases"/>
    <property type="match status" value="1"/>
</dbReference>
<dbReference type="Proteomes" id="UP000380867">
    <property type="component" value="Unassembled WGS sequence"/>
</dbReference>
<dbReference type="EMBL" id="SDPQ02000001">
    <property type="protein sequence ID" value="KAA1399430.1"/>
    <property type="molecule type" value="Genomic_DNA"/>
</dbReference>
<evidence type="ECO:0000259" key="1">
    <source>
        <dbReference type="Pfam" id="PF13649"/>
    </source>
</evidence>
<reference evidence="2" key="1">
    <citation type="submission" date="2019-09" db="EMBL/GenBank/DDBJ databases">
        <authorList>
            <person name="Li J."/>
        </authorList>
    </citation>
    <scope>NUCLEOTIDE SEQUENCE [LARGE SCALE GENOMIC DNA]</scope>
    <source>
        <strain evidence="2">JCM 14732</strain>
    </source>
</reference>
<dbReference type="InterPro" id="IPR041698">
    <property type="entry name" value="Methyltransf_25"/>
</dbReference>
<dbReference type="Gene3D" id="3.40.50.150">
    <property type="entry name" value="Vaccinia Virus protein VP39"/>
    <property type="match status" value="1"/>
</dbReference>
<feature type="domain" description="Methyltransferase" evidence="1">
    <location>
        <begin position="43"/>
        <end position="137"/>
    </location>
</feature>
<name>A0A5M4FH68_9ACTN</name>
<proteinExistence type="predicted"/>
<protein>
    <submittedName>
        <fullName evidence="2">Class I SAM-dependent methyltransferase</fullName>
    </submittedName>
</protein>
<evidence type="ECO:0000313" key="3">
    <source>
        <dbReference type="Proteomes" id="UP000380867"/>
    </source>
</evidence>
<comment type="caution">
    <text evidence="2">The sequence shown here is derived from an EMBL/GenBank/DDBJ whole genome shotgun (WGS) entry which is preliminary data.</text>
</comment>